<dbReference type="Gene3D" id="1.20.950.20">
    <property type="entry name" value="Transmembrane di-heme cytochromes, Chain C"/>
    <property type="match status" value="2"/>
</dbReference>
<reference evidence="16 17" key="1">
    <citation type="submission" date="2023-07" db="EMBL/GenBank/DDBJ databases">
        <title>Genomic Encyclopedia of Type Strains, Phase IV (KMG-IV): sequencing the most valuable type-strain genomes for metagenomic binning, comparative biology and taxonomic classification.</title>
        <authorList>
            <person name="Goeker M."/>
        </authorList>
    </citation>
    <scope>NUCLEOTIDE SEQUENCE [LARGE SCALE GENOMIC DNA]</scope>
    <source>
        <strain evidence="16 17">DSM 5896</strain>
    </source>
</reference>
<evidence type="ECO:0000256" key="3">
    <source>
        <dbReference type="ARBA" id="ARBA00022448"/>
    </source>
</evidence>
<dbReference type="Pfam" id="PF01292">
    <property type="entry name" value="Ni_hydr_CYTB"/>
    <property type="match status" value="1"/>
</dbReference>
<dbReference type="PANTHER" id="PTHR30529">
    <property type="entry name" value="CYTOCHROME B561"/>
    <property type="match status" value="1"/>
</dbReference>
<evidence type="ECO:0000256" key="14">
    <source>
        <dbReference type="SAM" id="Phobius"/>
    </source>
</evidence>
<evidence type="ECO:0000256" key="9">
    <source>
        <dbReference type="ARBA" id="ARBA00022989"/>
    </source>
</evidence>
<evidence type="ECO:0000256" key="11">
    <source>
        <dbReference type="ARBA" id="ARBA00023136"/>
    </source>
</evidence>
<feature type="transmembrane region" description="Helical" evidence="14">
    <location>
        <begin position="51"/>
        <end position="72"/>
    </location>
</feature>
<evidence type="ECO:0000259" key="15">
    <source>
        <dbReference type="Pfam" id="PF01292"/>
    </source>
</evidence>
<keyword evidence="8" id="KW-0249">Electron transport</keyword>
<evidence type="ECO:0000256" key="10">
    <source>
        <dbReference type="ARBA" id="ARBA00023004"/>
    </source>
</evidence>
<evidence type="ECO:0000256" key="1">
    <source>
        <dbReference type="ARBA" id="ARBA00001970"/>
    </source>
</evidence>
<evidence type="ECO:0000256" key="7">
    <source>
        <dbReference type="ARBA" id="ARBA00022723"/>
    </source>
</evidence>
<dbReference type="RefSeq" id="WP_307434253.1">
    <property type="nucleotide sequence ID" value="NZ_JAUSVK010000001.1"/>
</dbReference>
<dbReference type="InterPro" id="IPR052168">
    <property type="entry name" value="Cytochrome_b561_oxidase"/>
</dbReference>
<gene>
    <name evidence="16" type="ORF">J3R73_005291</name>
</gene>
<evidence type="ECO:0000256" key="5">
    <source>
        <dbReference type="ARBA" id="ARBA00022617"/>
    </source>
</evidence>
<evidence type="ECO:0000313" key="16">
    <source>
        <dbReference type="EMBL" id="MDQ0395499.1"/>
    </source>
</evidence>
<feature type="transmembrane region" description="Helical" evidence="14">
    <location>
        <begin position="150"/>
        <end position="171"/>
    </location>
</feature>
<comment type="cofactor">
    <cofactor evidence="1">
        <name>heme b</name>
        <dbReference type="ChEBI" id="CHEBI:60344"/>
    </cofactor>
</comment>
<proteinExistence type="inferred from homology"/>
<sequence length="210" mass="23323">MTTLSPRRRWSPAGQALHWLSAALILFMLGLGLVMVEFVEDPGRRFELYQLHKTCGAFVFLLLALRTAWRLFAVAPSPPATMPGHERLLSRTVHVVLYLMILAITLSGYVMISSSPLPLPVELPGGLAVPNLIAPDYGLSETMKTLHHRLAWVLLGLVALHVLAALKHHFWDRDDVLRQMLPLVRARREGRSPVDRPPGGGLPAAERGDR</sequence>
<keyword evidence="6 14" id="KW-0812">Transmembrane</keyword>
<accession>A0ABU0FLL0</accession>
<keyword evidence="3" id="KW-0813">Transport</keyword>
<keyword evidence="7" id="KW-0479">Metal-binding</keyword>
<evidence type="ECO:0000313" key="17">
    <source>
        <dbReference type="Proteomes" id="UP001237448"/>
    </source>
</evidence>
<evidence type="ECO:0000256" key="2">
    <source>
        <dbReference type="ARBA" id="ARBA00004651"/>
    </source>
</evidence>
<comment type="similarity">
    <text evidence="12">Belongs to the cytochrome b561 family.</text>
</comment>
<feature type="domain" description="Cytochrome b561 bacterial/Ni-hydrogenase" evidence="15">
    <location>
        <begin position="9"/>
        <end position="182"/>
    </location>
</feature>
<dbReference type="SUPFAM" id="SSF81342">
    <property type="entry name" value="Transmembrane di-heme cytochromes"/>
    <property type="match status" value="1"/>
</dbReference>
<feature type="transmembrane region" description="Helical" evidence="14">
    <location>
        <begin position="92"/>
        <end position="112"/>
    </location>
</feature>
<comment type="subcellular location">
    <subcellularLocation>
        <location evidence="2">Cell membrane</location>
        <topology evidence="2">Multi-pass membrane protein</topology>
    </subcellularLocation>
</comment>
<dbReference type="PANTHER" id="PTHR30529:SF1">
    <property type="entry name" value="CYTOCHROME B561 HOMOLOG 2"/>
    <property type="match status" value="1"/>
</dbReference>
<feature type="transmembrane region" description="Helical" evidence="14">
    <location>
        <begin position="16"/>
        <end position="39"/>
    </location>
</feature>
<keyword evidence="11 14" id="KW-0472">Membrane</keyword>
<dbReference type="EMBL" id="JAUSVK010000001">
    <property type="protein sequence ID" value="MDQ0395499.1"/>
    <property type="molecule type" value="Genomic_DNA"/>
</dbReference>
<keyword evidence="9 14" id="KW-1133">Transmembrane helix</keyword>
<dbReference type="Proteomes" id="UP001237448">
    <property type="component" value="Unassembled WGS sequence"/>
</dbReference>
<feature type="region of interest" description="Disordered" evidence="13">
    <location>
        <begin position="189"/>
        <end position="210"/>
    </location>
</feature>
<evidence type="ECO:0000256" key="8">
    <source>
        <dbReference type="ARBA" id="ARBA00022982"/>
    </source>
</evidence>
<keyword evidence="17" id="KW-1185">Reference proteome</keyword>
<keyword evidence="5" id="KW-0349">Heme</keyword>
<evidence type="ECO:0000256" key="4">
    <source>
        <dbReference type="ARBA" id="ARBA00022475"/>
    </source>
</evidence>
<evidence type="ECO:0000256" key="13">
    <source>
        <dbReference type="SAM" id="MobiDB-lite"/>
    </source>
</evidence>
<protein>
    <submittedName>
        <fullName evidence="16">Cytochrome b561</fullName>
    </submittedName>
</protein>
<name>A0ABU0FLL0_9HYPH</name>
<keyword evidence="10" id="KW-0408">Iron</keyword>
<comment type="caution">
    <text evidence="16">The sequence shown here is derived from an EMBL/GenBank/DDBJ whole genome shotgun (WGS) entry which is preliminary data.</text>
</comment>
<evidence type="ECO:0000256" key="6">
    <source>
        <dbReference type="ARBA" id="ARBA00022692"/>
    </source>
</evidence>
<organism evidence="16 17">
    <name type="scientific">Labrys monachus</name>
    <dbReference type="NCBI Taxonomy" id="217067"/>
    <lineage>
        <taxon>Bacteria</taxon>
        <taxon>Pseudomonadati</taxon>
        <taxon>Pseudomonadota</taxon>
        <taxon>Alphaproteobacteria</taxon>
        <taxon>Hyphomicrobiales</taxon>
        <taxon>Xanthobacteraceae</taxon>
        <taxon>Labrys</taxon>
    </lineage>
</organism>
<dbReference type="InterPro" id="IPR011577">
    <property type="entry name" value="Cyt_b561_bac/Ni-Hgenase"/>
</dbReference>
<dbReference type="InterPro" id="IPR016174">
    <property type="entry name" value="Di-haem_cyt_TM"/>
</dbReference>
<keyword evidence="4" id="KW-1003">Cell membrane</keyword>
<evidence type="ECO:0000256" key="12">
    <source>
        <dbReference type="ARBA" id="ARBA00037975"/>
    </source>
</evidence>